<dbReference type="Pfam" id="PF00069">
    <property type="entry name" value="Pkinase"/>
    <property type="match status" value="1"/>
</dbReference>
<organism evidence="11 12">
    <name type="scientific">Sphagnum jensenii</name>
    <dbReference type="NCBI Taxonomy" id="128206"/>
    <lineage>
        <taxon>Eukaryota</taxon>
        <taxon>Viridiplantae</taxon>
        <taxon>Streptophyta</taxon>
        <taxon>Embryophyta</taxon>
        <taxon>Bryophyta</taxon>
        <taxon>Sphagnophytina</taxon>
        <taxon>Sphagnopsida</taxon>
        <taxon>Sphagnales</taxon>
        <taxon>Sphagnaceae</taxon>
        <taxon>Sphagnum</taxon>
    </lineage>
</organism>
<dbReference type="InterPro" id="IPR024788">
    <property type="entry name" value="Malectin-like_Carb-bd_dom"/>
</dbReference>
<protein>
    <recommendedName>
        <fullName evidence="10">Protein kinase domain-containing protein</fullName>
    </recommendedName>
</protein>
<dbReference type="InterPro" id="IPR000719">
    <property type="entry name" value="Prot_kinase_dom"/>
</dbReference>
<keyword evidence="4" id="KW-0677">Repeat</keyword>
<feature type="compositionally biased region" description="Polar residues" evidence="7">
    <location>
        <begin position="965"/>
        <end position="988"/>
    </location>
</feature>
<keyword evidence="6 8" id="KW-0472">Membrane</keyword>
<dbReference type="SMART" id="SM00220">
    <property type="entry name" value="S_TKc"/>
    <property type="match status" value="1"/>
</dbReference>
<evidence type="ECO:0000259" key="10">
    <source>
        <dbReference type="PROSITE" id="PS50011"/>
    </source>
</evidence>
<feature type="region of interest" description="Disordered" evidence="7">
    <location>
        <begin position="963"/>
        <end position="988"/>
    </location>
</feature>
<keyword evidence="2" id="KW-0433">Leucine-rich repeat</keyword>
<evidence type="ECO:0000256" key="5">
    <source>
        <dbReference type="ARBA" id="ARBA00022989"/>
    </source>
</evidence>
<feature type="signal peptide" evidence="9">
    <location>
        <begin position="1"/>
        <end position="26"/>
    </location>
</feature>
<dbReference type="Gene3D" id="1.10.510.10">
    <property type="entry name" value="Transferase(Phosphotransferase) domain 1"/>
    <property type="match status" value="1"/>
</dbReference>
<dbReference type="Pfam" id="PF00560">
    <property type="entry name" value="LRR_1"/>
    <property type="match status" value="2"/>
</dbReference>
<dbReference type="SUPFAM" id="SSF52058">
    <property type="entry name" value="L domain-like"/>
    <property type="match status" value="1"/>
</dbReference>
<evidence type="ECO:0000256" key="2">
    <source>
        <dbReference type="ARBA" id="ARBA00022614"/>
    </source>
</evidence>
<feature type="domain" description="Protein kinase" evidence="10">
    <location>
        <begin position="664"/>
        <end position="943"/>
    </location>
</feature>
<dbReference type="PROSITE" id="PS00108">
    <property type="entry name" value="PROTEIN_KINASE_ST"/>
    <property type="match status" value="1"/>
</dbReference>
<feature type="transmembrane region" description="Helical" evidence="8">
    <location>
        <begin position="541"/>
        <end position="567"/>
    </location>
</feature>
<evidence type="ECO:0000256" key="8">
    <source>
        <dbReference type="SAM" id="Phobius"/>
    </source>
</evidence>
<evidence type="ECO:0000313" key="11">
    <source>
        <dbReference type="EMBL" id="CAK9267937.1"/>
    </source>
</evidence>
<gene>
    <name evidence="11" type="ORF">CSSPJE1EN1_LOCUS13415</name>
</gene>
<name>A0ABP0WM33_9BRYO</name>
<keyword evidence="3 8" id="KW-0812">Transmembrane</keyword>
<evidence type="ECO:0000256" key="4">
    <source>
        <dbReference type="ARBA" id="ARBA00022737"/>
    </source>
</evidence>
<keyword evidence="5 8" id="KW-1133">Transmembrane helix</keyword>
<evidence type="ECO:0000256" key="9">
    <source>
        <dbReference type="SAM" id="SignalP"/>
    </source>
</evidence>
<dbReference type="Gene3D" id="3.30.200.20">
    <property type="entry name" value="Phosphorylase Kinase, domain 1"/>
    <property type="match status" value="1"/>
</dbReference>
<dbReference type="Pfam" id="PF12819">
    <property type="entry name" value="Malectin_like"/>
    <property type="match status" value="1"/>
</dbReference>
<proteinExistence type="predicted"/>
<dbReference type="Gene3D" id="2.60.120.430">
    <property type="entry name" value="Galactose-binding lectin"/>
    <property type="match status" value="1"/>
</dbReference>
<feature type="chain" id="PRO_5047514934" description="Protein kinase domain-containing protein" evidence="9">
    <location>
        <begin position="27"/>
        <end position="988"/>
    </location>
</feature>
<dbReference type="Gene3D" id="3.80.10.10">
    <property type="entry name" value="Ribonuclease Inhibitor"/>
    <property type="match status" value="1"/>
</dbReference>
<dbReference type="PROSITE" id="PS50011">
    <property type="entry name" value="PROTEIN_KINASE_DOM"/>
    <property type="match status" value="1"/>
</dbReference>
<reference evidence="11 12" key="1">
    <citation type="submission" date="2024-02" db="EMBL/GenBank/DDBJ databases">
        <authorList>
            <consortium name="ELIXIR-Norway"/>
            <consortium name="Elixir Norway"/>
        </authorList>
    </citation>
    <scope>NUCLEOTIDE SEQUENCE [LARGE SCALE GENOMIC DNA]</scope>
</reference>
<keyword evidence="9" id="KW-0732">Signal</keyword>
<dbReference type="Proteomes" id="UP001497444">
    <property type="component" value="Chromosome 2"/>
</dbReference>
<dbReference type="EMBL" id="OZ020097">
    <property type="protein sequence ID" value="CAK9267937.1"/>
    <property type="molecule type" value="Genomic_DNA"/>
</dbReference>
<evidence type="ECO:0000256" key="6">
    <source>
        <dbReference type="ARBA" id="ARBA00023136"/>
    </source>
</evidence>
<dbReference type="PANTHER" id="PTHR45631">
    <property type="entry name" value="OS07G0107800 PROTEIN-RELATED"/>
    <property type="match status" value="1"/>
</dbReference>
<dbReference type="InterPro" id="IPR008271">
    <property type="entry name" value="Ser/Thr_kinase_AS"/>
</dbReference>
<evidence type="ECO:0000256" key="3">
    <source>
        <dbReference type="ARBA" id="ARBA00022692"/>
    </source>
</evidence>
<dbReference type="InterPro" id="IPR011009">
    <property type="entry name" value="Kinase-like_dom_sf"/>
</dbReference>
<dbReference type="InterPro" id="IPR032675">
    <property type="entry name" value="LRR_dom_sf"/>
</dbReference>
<dbReference type="InterPro" id="IPR001611">
    <property type="entry name" value="Leu-rich_rpt"/>
</dbReference>
<evidence type="ECO:0000313" key="12">
    <source>
        <dbReference type="Proteomes" id="UP001497444"/>
    </source>
</evidence>
<sequence>MSPCQQIIVAMIMPLVLCVYVPLTRAQPGFVSIDCGSSTTYNDTNGITWVPDTGYTFTGRNYVTNSTTTNPLHNLRYFPENRDKNCYVLPATANNFYMVRVSFLYPYFLNSSFRLEMEAQLAATITFQANSSTIPQVYEAYLSTTRDTIYVCLARSTTADVPFMSSLELRPLDTNNMYKILAQGNYLYNNFHANFGSPTPIIRYPDDPYDRQWKNNIPGVNPISNQLAINTTSVFVDFNHWNKVPEIVMQTADSWPKGQSVTITTSFLPDNNNNYYIAFDFAEISPEAENQSRSFSLALNGRTVSNNIFVANLAGGMYVAYELYYYDVLLNSTGTMKLNPDPTSQLGPILNALELFVLTDPAPNRTFLADALAIESVKESLNLTSWTGDPCVYTPYDWIKCNNDIIPRVITVDLSNYNLMGILPEALNNLTALTKLWLNNNFLRGPIPNLSALTNLQSLRLEDNILTGDIPTWLTSLPSLRELLLSNNSLAGPIPPALLKNTNLTFEDSGNPQLCDASNVCPPSMPPTSQSNGNHNKKNNILVYIIPGCLGGGLFIIFTIVFLLFCCHWTTSTNERRSGEIELLQEDVEELGQQGEQQVLQNGTPINGSPLVTPEVGRQQGEHQVSQNGISAKETPLLIPRAGGLKRQLQRYNFVDVSRMTDGFARTHWIGKGGSCEVYLGKLSGREVAVKRAHKREEPGPSQDTTEQFHTEMDNLSAVDHENVVSLLGYCLEHGEKILILEYMRNGTVRDKLYGTQQAQENPMKWNTRLDIALNAARGLAYLHGGSARPIVHCDIKTTNILLSEDMVAKVADFGVSKLILEPDASHVLTRVKGTFGYIDPIFVSTGQLTKKSDVYSFGIVLLELICGCSYLSKDYVHIREKAKLHMQQHGRIDGLIDKALENNFNNIESIWKVAEIALRSIEDSEAARPTMQQVVEGLERAIEIETNSSTRASGTHFFDAVSNMPDSNSASAGETTGGTVDPSQVPT</sequence>
<dbReference type="SUPFAM" id="SSF56112">
    <property type="entry name" value="Protein kinase-like (PK-like)"/>
    <property type="match status" value="1"/>
</dbReference>
<accession>A0ABP0WM33</accession>
<keyword evidence="12" id="KW-1185">Reference proteome</keyword>
<comment type="subcellular location">
    <subcellularLocation>
        <location evidence="1">Membrane</location>
        <topology evidence="1">Single-pass membrane protein</topology>
    </subcellularLocation>
</comment>
<evidence type="ECO:0000256" key="7">
    <source>
        <dbReference type="SAM" id="MobiDB-lite"/>
    </source>
</evidence>
<evidence type="ECO:0000256" key="1">
    <source>
        <dbReference type="ARBA" id="ARBA00004167"/>
    </source>
</evidence>